<feature type="compositionally biased region" description="Basic and acidic residues" evidence="1">
    <location>
        <begin position="211"/>
        <end position="230"/>
    </location>
</feature>
<dbReference type="Gene3D" id="2.40.70.10">
    <property type="entry name" value="Acid Proteases"/>
    <property type="match status" value="1"/>
</dbReference>
<dbReference type="PaxDb" id="4097-A0A1S4CQZ8"/>
<accession>A0A1S4CQZ8</accession>
<reference evidence="2" key="1">
    <citation type="submission" date="2025-08" db="UniProtKB">
        <authorList>
            <consortium name="RefSeq"/>
        </authorList>
    </citation>
    <scope>IDENTIFICATION</scope>
</reference>
<evidence type="ECO:0000256" key="1">
    <source>
        <dbReference type="SAM" id="MobiDB-lite"/>
    </source>
</evidence>
<dbReference type="RefSeq" id="XP_016503530.1">
    <property type="nucleotide sequence ID" value="XM_016648044.1"/>
</dbReference>
<feature type="region of interest" description="Disordered" evidence="1">
    <location>
        <begin position="204"/>
        <end position="230"/>
    </location>
</feature>
<protein>
    <submittedName>
        <fullName evidence="2">Uncharacterized protein</fullName>
    </submittedName>
</protein>
<name>A0A1S4CQZ8_TOBAC</name>
<dbReference type="PANTHER" id="PTHR33067">
    <property type="entry name" value="RNA-DIRECTED DNA POLYMERASE-RELATED"/>
    <property type="match status" value="1"/>
</dbReference>
<evidence type="ECO:0000313" key="2">
    <source>
        <dbReference type="RefSeq" id="XP_016503530.1"/>
    </source>
</evidence>
<proteinExistence type="predicted"/>
<dbReference type="OrthoDB" id="1305128at2759"/>
<dbReference type="AlphaFoldDB" id="A0A1S4CQZ8"/>
<dbReference type="KEGG" id="nta:107821609"/>
<organism evidence="2">
    <name type="scientific">Nicotiana tabacum</name>
    <name type="common">Common tobacco</name>
    <dbReference type="NCBI Taxonomy" id="4097"/>
    <lineage>
        <taxon>Eukaryota</taxon>
        <taxon>Viridiplantae</taxon>
        <taxon>Streptophyta</taxon>
        <taxon>Embryophyta</taxon>
        <taxon>Tracheophyta</taxon>
        <taxon>Spermatophyta</taxon>
        <taxon>Magnoliopsida</taxon>
        <taxon>eudicotyledons</taxon>
        <taxon>Gunneridae</taxon>
        <taxon>Pentapetalae</taxon>
        <taxon>asterids</taxon>
        <taxon>lamiids</taxon>
        <taxon>Solanales</taxon>
        <taxon>Solanaceae</taxon>
        <taxon>Nicotianoideae</taxon>
        <taxon>Nicotianeae</taxon>
        <taxon>Nicotiana</taxon>
    </lineage>
</organism>
<dbReference type="InterPro" id="IPR021109">
    <property type="entry name" value="Peptidase_aspartic_dom_sf"/>
</dbReference>
<sequence length="435" mass="48767">MAEGEPTNSITSWNDLARKSLARDCPHHNQTNEVLAHTFIEGLLETKIVVDVAVGGQVLEKILDEIYALLNKFSKSNPDWQEEMGRHTVQKSAGVIELDIVSVLSAQIATLANQVNQMTLVINKQQAQPIQQVQIFCEMLKKLMADHQAQAAAMRNLERQMGQLASAQNTRPVGALPSNTEANTKASINVVSLRNRRQLEEISSKKRKQVTFHEKPTTVETESEKAKESEKPVEEVQINIPLVDILQEVPKYAKYIKDIVANKRRLTEFDTVALTEGCSSRIQSKLPQKLKDPVFRQLGLGEQRPTTVILQLADRSLAHPEGVIVLVQVGSFIFPADFIILDYEPDQEVLFILGCPFLATGRAIIDVCEGKMTMRVGNQVEVFNVYKALRFPAHYEELSIISVVESDMTSLVPYMRSIDPLERALIGMKKTVKMR</sequence>
<dbReference type="PANTHER" id="PTHR33067:SF39">
    <property type="entry name" value="TRANSCRIPTION FACTOR INTERACTOR AND REGULATOR CCHC(ZN) FAMILY"/>
    <property type="match status" value="1"/>
</dbReference>
<gene>
    <name evidence="2" type="primary">LOC107821609</name>
</gene>